<feature type="domain" description="HAT C-terminal dimerisation" evidence="1">
    <location>
        <begin position="626"/>
        <end position="679"/>
    </location>
</feature>
<dbReference type="PANTHER" id="PTHR45749">
    <property type="match status" value="1"/>
</dbReference>
<dbReference type="Proteomes" id="UP000830375">
    <property type="component" value="Unassembled WGS sequence"/>
</dbReference>
<dbReference type="SUPFAM" id="SSF53098">
    <property type="entry name" value="Ribonuclease H-like"/>
    <property type="match status" value="1"/>
</dbReference>
<protein>
    <submittedName>
        <fullName evidence="3">Zinc finger MYM-type protein 1</fullName>
    </submittedName>
</protein>
<evidence type="ECO:0000259" key="1">
    <source>
        <dbReference type="Pfam" id="PF05699"/>
    </source>
</evidence>
<evidence type="ECO:0000259" key="2">
    <source>
        <dbReference type="Pfam" id="PF14291"/>
    </source>
</evidence>
<proteinExistence type="predicted"/>
<dbReference type="EMBL" id="JACTAM010000002">
    <property type="protein sequence ID" value="KAI2667610.1"/>
    <property type="molecule type" value="Genomic_DNA"/>
</dbReference>
<comment type="caution">
    <text evidence="3">The sequence shown here is derived from an EMBL/GenBank/DDBJ whole genome shotgun (WGS) entry which is preliminary data.</text>
</comment>
<evidence type="ECO:0000313" key="4">
    <source>
        <dbReference type="Proteomes" id="UP000830375"/>
    </source>
</evidence>
<dbReference type="InterPro" id="IPR012337">
    <property type="entry name" value="RNaseH-like_sf"/>
</dbReference>
<organism evidence="3 4">
    <name type="scientific">Labeo rohita</name>
    <name type="common">Indian major carp</name>
    <name type="synonym">Cyprinus rohita</name>
    <dbReference type="NCBI Taxonomy" id="84645"/>
    <lineage>
        <taxon>Eukaryota</taxon>
        <taxon>Metazoa</taxon>
        <taxon>Chordata</taxon>
        <taxon>Craniata</taxon>
        <taxon>Vertebrata</taxon>
        <taxon>Euteleostomi</taxon>
        <taxon>Actinopterygii</taxon>
        <taxon>Neopterygii</taxon>
        <taxon>Teleostei</taxon>
        <taxon>Ostariophysi</taxon>
        <taxon>Cypriniformes</taxon>
        <taxon>Cyprinidae</taxon>
        <taxon>Labeoninae</taxon>
        <taxon>Labeonini</taxon>
        <taxon>Labeo</taxon>
    </lineage>
</organism>
<dbReference type="PANTHER" id="PTHR45749:SF28">
    <property type="entry name" value="ZINC FINGER MYM-TYPE PROTEIN 1-LIKE-RELATED"/>
    <property type="match status" value="1"/>
</dbReference>
<sequence length="708" mass="81377">MKENSVLSLQRYPFTRRLDEEKKRIKELGPDRPYLQIHQQSSDRGRAYTRGFSSTYYGKRTWLAGCDVSHAFYCFPCLLFQSPGTETLWTTTGVRDLKHLSEKCKRHESSRSHLDNAMRLQIFGKLSIAQQLDEGYRIGIRRHNEEVTKNRHILSRIIDCVKFCGAFELALRGHDESEGSDNPGIFRGLVDFVASLDGVLKEHLENATVFKGTSKTVQNELLDCMLSVVREQIIQDVQSSDFLSIQADETTDIATQCQLVLVLRYIDAKSNVQERFFEFIPLRSTTADSIATVLKERLAVILPEDQKSKLISQTYDGASVMRGATAGVQRKMQDVYPNAHYIHCYAHQLNLIMQQATSHISKVRIFFSDLGGFSSFFSRSPKRTDVLDKVVAHRLPTSSNVRWNFHSRAINTVFEHREDLIRCFQSIRDSGDFDPVTVREAGAFAMLLENQDFKFFLQLFHNIMPHVDLLYAKLQKKDIDSVHIRGSIQQFQQDIQKIRNSLHSLVDQCSEGGSQPKRRRSLSPEVHERIAAEVCDTILRHTLERFSFTDHLVSATLLQADRFEQYTMAFPEDALSRTLKAYPVLDGSKLKTELSLIYCKEEFRACCGALDLLQLFMENNLEEVFSETVTLLKILVTTPMTTAEAERCFSTLKRIKTFLRNSMTQERLNALAMLSIEKRLVTEMTDFNQKVIEKFASQKERRAKFVFK</sequence>
<name>A0ABQ8MXN3_LABRO</name>
<evidence type="ECO:0000313" key="3">
    <source>
        <dbReference type="EMBL" id="KAI2667610.1"/>
    </source>
</evidence>
<keyword evidence="4" id="KW-1185">Reference proteome</keyword>
<gene>
    <name evidence="3" type="ORF">H4Q32_004138</name>
</gene>
<dbReference type="InterPro" id="IPR025398">
    <property type="entry name" value="DUF4371"/>
</dbReference>
<dbReference type="Pfam" id="PF05699">
    <property type="entry name" value="Dimer_Tnp_hAT"/>
    <property type="match status" value="1"/>
</dbReference>
<dbReference type="Pfam" id="PF14291">
    <property type="entry name" value="DUF4371"/>
    <property type="match status" value="1"/>
</dbReference>
<accession>A0ABQ8MXN3</accession>
<feature type="domain" description="DUF4371" evidence="2">
    <location>
        <begin position="147"/>
        <end position="325"/>
    </location>
</feature>
<dbReference type="InterPro" id="IPR008906">
    <property type="entry name" value="HATC_C_dom"/>
</dbReference>
<reference evidence="3 4" key="1">
    <citation type="submission" date="2022-01" db="EMBL/GenBank/DDBJ databases">
        <title>A high-quality chromosome-level genome assembly of rohu carp, Labeo rohita.</title>
        <authorList>
            <person name="Arick M.A. II"/>
            <person name="Hsu C.-Y."/>
            <person name="Magbanua Z."/>
            <person name="Pechanova O."/>
            <person name="Grover C."/>
            <person name="Miller E."/>
            <person name="Thrash A."/>
            <person name="Ezzel L."/>
            <person name="Alam S."/>
            <person name="Benzie J."/>
            <person name="Hamilton M."/>
            <person name="Karsi A."/>
            <person name="Lawrence M.L."/>
            <person name="Peterson D.G."/>
        </authorList>
    </citation>
    <scope>NUCLEOTIDE SEQUENCE [LARGE SCALE GENOMIC DNA]</scope>
    <source>
        <strain evidence="4">BAU-BD-2019</strain>
        <tissue evidence="3">Blood</tissue>
    </source>
</reference>